<dbReference type="InterPro" id="IPR000375">
    <property type="entry name" value="Dynamin_stalk"/>
</dbReference>
<evidence type="ECO:0000259" key="12">
    <source>
        <dbReference type="PROSITE" id="PS51718"/>
    </source>
</evidence>
<evidence type="ECO:0000313" key="14">
    <source>
        <dbReference type="Proteomes" id="UP000308365"/>
    </source>
</evidence>
<dbReference type="PROSITE" id="PS51718">
    <property type="entry name" value="G_DYNAMIN_2"/>
    <property type="match status" value="1"/>
</dbReference>
<accession>A0A4U1EUV9</accession>
<evidence type="ECO:0000256" key="3">
    <source>
        <dbReference type="ARBA" id="ARBA00022701"/>
    </source>
</evidence>
<dbReference type="SUPFAM" id="SSF50729">
    <property type="entry name" value="PH domain-like"/>
    <property type="match status" value="1"/>
</dbReference>
<evidence type="ECO:0000256" key="1">
    <source>
        <dbReference type="ARBA" id="ARBA00011980"/>
    </source>
</evidence>
<evidence type="ECO:0000256" key="6">
    <source>
        <dbReference type="ARBA" id="ARBA00023134"/>
    </source>
</evidence>
<dbReference type="GO" id="GO:0031623">
    <property type="term" value="P:receptor internalization"/>
    <property type="evidence" value="ECO:0007669"/>
    <property type="project" value="TreeGrafter"/>
</dbReference>
<dbReference type="Gene3D" id="3.40.50.300">
    <property type="entry name" value="P-loop containing nucleotide triphosphate hydrolases"/>
    <property type="match status" value="1"/>
</dbReference>
<proteinExistence type="inferred from homology"/>
<evidence type="ECO:0000256" key="9">
    <source>
        <dbReference type="SAM" id="MobiDB-lite"/>
    </source>
</evidence>
<feature type="region of interest" description="Disordered" evidence="9">
    <location>
        <begin position="941"/>
        <end position="961"/>
    </location>
</feature>
<dbReference type="GO" id="GO:0005737">
    <property type="term" value="C:cytoplasm"/>
    <property type="evidence" value="ECO:0007669"/>
    <property type="project" value="TreeGrafter"/>
</dbReference>
<evidence type="ECO:0000256" key="5">
    <source>
        <dbReference type="ARBA" id="ARBA00022801"/>
    </source>
</evidence>
<evidence type="ECO:0000256" key="7">
    <source>
        <dbReference type="ARBA" id="ARBA00023175"/>
    </source>
</evidence>
<dbReference type="GO" id="GO:0005886">
    <property type="term" value="C:plasma membrane"/>
    <property type="evidence" value="ECO:0007669"/>
    <property type="project" value="TreeGrafter"/>
</dbReference>
<dbReference type="PRINTS" id="PR00195">
    <property type="entry name" value="DYNAMIN"/>
</dbReference>
<dbReference type="InterPro" id="IPR027417">
    <property type="entry name" value="P-loop_NTPase"/>
</dbReference>
<keyword evidence="5" id="KW-0378">Hydrolase</keyword>
<feature type="domain" description="Dynamin-type G" evidence="12">
    <location>
        <begin position="28"/>
        <end position="294"/>
    </location>
</feature>
<dbReference type="GO" id="GO:0016185">
    <property type="term" value="P:synaptic vesicle budding from presynaptic endocytic zone membrane"/>
    <property type="evidence" value="ECO:0007669"/>
    <property type="project" value="TreeGrafter"/>
</dbReference>
<sequence length="979" mass="110651">MGNREMEELIPLVNRLQDAFSSLGQSCLLELPQIAVVGGQSAGKSSVLENFVGRDFLPRGSGIVTRRPLVLQLVTSKAEYAEFLHCKGKKITDFDEVRHEIEAETDRVTGMNKGISSIPINLRVYSPHVLNLTLIDLPGITKVPVGDQPPDIEYQIRDMIMQFITRENCLILAVTPANTDLANSDALKLAKEVDPQGLRTIGVITKLDLMDEGTDARDILENKLLPLRRGYIGVVNRSQKDIDGKKDIKAATLAERKFFLSHPAYRHIADRMGTPHLQKVLNQQLTNHIRDTLPNFRNKLQGQLLSIEHEVEAYKNFRPEDPTRKTKALLQMVQQFAVDFEKRIEGSGDQVDTLELSGGAKINRIFHERFPFEIVKDRVVYSRHGIRSNSQKTNCKAERAFLEECRSGNTRINQHCQEVYQKTINFRVHSGGESEMCTQKEHSVFWLTSHLRASTVSSDGVHLLHEAESCEPTQLANFPRLCEETERIVANHIREREGKTKDQVLLLIDIQVSYINTNHEDFIGFANAQQRSSQVHKKNTIGNQVIRKGWLTISNIGIMKGGSKGYWFVLTAESLSWYKDDEARFFSSTGQEVGPSMEKLKKKSRDVQFCCGQLKEKEKKYMLPLDNLKVRDVEKSFMSSKHIFALFNTEQRILRIVYLLNILVQEDFSSSDEDSDNYFPSQEFGYPLREKNQDFPFEEPLKENTLEKGYTESLSRIACAASLNRLNSLSYTENDENGQAENFSMDPQLERQVETIRNLVDSYMSIINKCIRDLIPKTIMHLMINNVKDFINSELLAQLYSSEDQNTLMEESAEQAQRRDEMLRMYQALKEALVVIGDINTATTFTPAPPPVDDSWIQHSRRMNSNGEEDGQTAVGLCPQVPASKPHHPAETNAERAPTAAHVRPRARTRHPLPGTPLGSASSALPAWPFASFPQQRRLVRGASTGSVSAHQGPSERPKVSVLREAESRAMLIGSLLIA</sequence>
<dbReference type="InterPro" id="IPR022812">
    <property type="entry name" value="Dynamin"/>
</dbReference>
<dbReference type="SMART" id="SM00302">
    <property type="entry name" value="GED"/>
    <property type="match status" value="1"/>
</dbReference>
<dbReference type="Gene3D" id="2.30.29.30">
    <property type="entry name" value="Pleckstrin-homology domain (PH domain)/Phosphotyrosine-binding domain (PTB)"/>
    <property type="match status" value="2"/>
</dbReference>
<dbReference type="SUPFAM" id="SSF52540">
    <property type="entry name" value="P-loop containing nucleoside triphosphate hydrolases"/>
    <property type="match status" value="1"/>
</dbReference>
<dbReference type="FunFam" id="1.20.120.1240:FF:000012">
    <property type="entry name" value="dynamin-3 isoform X1"/>
    <property type="match status" value="1"/>
</dbReference>
<dbReference type="Pfam" id="PF02212">
    <property type="entry name" value="GED"/>
    <property type="match status" value="1"/>
</dbReference>
<dbReference type="EMBL" id="RWIC01000760">
    <property type="protein sequence ID" value="TKC40373.1"/>
    <property type="molecule type" value="Genomic_DNA"/>
</dbReference>
<dbReference type="CDD" id="cd01256">
    <property type="entry name" value="PH_dynamin"/>
    <property type="match status" value="1"/>
</dbReference>
<dbReference type="Pfam" id="PF01031">
    <property type="entry name" value="Dynamin_M"/>
    <property type="match status" value="2"/>
</dbReference>
<evidence type="ECO:0000259" key="11">
    <source>
        <dbReference type="PROSITE" id="PS51388"/>
    </source>
</evidence>
<dbReference type="PANTHER" id="PTHR11566:SF54">
    <property type="entry name" value="DYNAMIN-3"/>
    <property type="match status" value="1"/>
</dbReference>
<gene>
    <name evidence="13" type="ORF">EI555_010334</name>
</gene>
<dbReference type="InterPro" id="IPR003130">
    <property type="entry name" value="GED"/>
</dbReference>
<dbReference type="InterPro" id="IPR020850">
    <property type="entry name" value="GED_dom"/>
</dbReference>
<name>A0A4U1EUV9_MONMO</name>
<keyword evidence="7" id="KW-0505">Motor protein</keyword>
<keyword evidence="4 8" id="KW-0547">Nucleotide-binding</keyword>
<reference evidence="14" key="1">
    <citation type="journal article" date="2019" name="IScience">
        <title>Narwhal Genome Reveals Long-Term Low Genetic Diversity despite Current Large Abundance Size.</title>
        <authorList>
            <person name="Westbury M.V."/>
            <person name="Petersen B."/>
            <person name="Garde E."/>
            <person name="Heide-Jorgensen M.P."/>
            <person name="Lorenzen E.D."/>
        </authorList>
    </citation>
    <scope>NUCLEOTIDE SEQUENCE [LARGE SCALE GENOMIC DNA]</scope>
</reference>
<organism evidence="13 14">
    <name type="scientific">Monodon monoceros</name>
    <name type="common">Narwhal</name>
    <name type="synonym">Ceratodon monodon</name>
    <dbReference type="NCBI Taxonomy" id="40151"/>
    <lineage>
        <taxon>Eukaryota</taxon>
        <taxon>Metazoa</taxon>
        <taxon>Chordata</taxon>
        <taxon>Craniata</taxon>
        <taxon>Vertebrata</taxon>
        <taxon>Euteleostomi</taxon>
        <taxon>Mammalia</taxon>
        <taxon>Eutheria</taxon>
        <taxon>Laurasiatheria</taxon>
        <taxon>Artiodactyla</taxon>
        <taxon>Whippomorpha</taxon>
        <taxon>Cetacea</taxon>
        <taxon>Odontoceti</taxon>
        <taxon>Monodontidae</taxon>
        <taxon>Monodon</taxon>
    </lineage>
</organism>
<dbReference type="InterPro" id="IPR001849">
    <property type="entry name" value="PH_domain"/>
</dbReference>
<evidence type="ECO:0000259" key="10">
    <source>
        <dbReference type="PROSITE" id="PS50003"/>
    </source>
</evidence>
<dbReference type="PROSITE" id="PS50003">
    <property type="entry name" value="PH_DOMAIN"/>
    <property type="match status" value="1"/>
</dbReference>
<dbReference type="PROSITE" id="PS00410">
    <property type="entry name" value="G_DYNAMIN_1"/>
    <property type="match status" value="1"/>
</dbReference>
<dbReference type="PROSITE" id="PS51388">
    <property type="entry name" value="GED"/>
    <property type="match status" value="1"/>
</dbReference>
<evidence type="ECO:0000313" key="13">
    <source>
        <dbReference type="EMBL" id="TKC40373.1"/>
    </source>
</evidence>
<dbReference type="FunFam" id="3.40.50.300:FF:000045">
    <property type="entry name" value="dynamin-1 isoform X2"/>
    <property type="match status" value="1"/>
</dbReference>
<feature type="region of interest" description="Disordered" evidence="9">
    <location>
        <begin position="845"/>
        <end position="920"/>
    </location>
</feature>
<dbReference type="GO" id="GO:0098793">
    <property type="term" value="C:presynapse"/>
    <property type="evidence" value="ECO:0007669"/>
    <property type="project" value="GOC"/>
</dbReference>
<keyword evidence="6 8" id="KW-0342">GTP-binding</keyword>
<evidence type="ECO:0000256" key="8">
    <source>
        <dbReference type="RuleBase" id="RU003932"/>
    </source>
</evidence>
<feature type="domain" description="GED" evidence="11">
    <location>
        <begin position="753"/>
        <end position="844"/>
    </location>
</feature>
<dbReference type="InterPro" id="IPR030381">
    <property type="entry name" value="G_DYNAMIN_dom"/>
</dbReference>
<evidence type="ECO:0000256" key="4">
    <source>
        <dbReference type="ARBA" id="ARBA00022741"/>
    </source>
</evidence>
<comment type="caution">
    <text evidence="13">The sequence shown here is derived from an EMBL/GenBank/DDBJ whole genome shotgun (WGS) entry which is preliminary data.</text>
</comment>
<dbReference type="GO" id="GO:0005874">
    <property type="term" value="C:microtubule"/>
    <property type="evidence" value="ECO:0007669"/>
    <property type="project" value="UniProtKB-KW"/>
</dbReference>
<dbReference type="Proteomes" id="UP000308365">
    <property type="component" value="Unassembled WGS sequence"/>
</dbReference>
<dbReference type="CDD" id="cd08771">
    <property type="entry name" value="DLP_1"/>
    <property type="match status" value="1"/>
</dbReference>
<dbReference type="PANTHER" id="PTHR11566">
    <property type="entry name" value="DYNAMIN"/>
    <property type="match status" value="1"/>
</dbReference>
<keyword evidence="2" id="KW-0254">Endocytosis</keyword>
<dbReference type="Pfam" id="PF00350">
    <property type="entry name" value="Dynamin_N"/>
    <property type="match status" value="1"/>
</dbReference>
<protein>
    <recommendedName>
        <fullName evidence="1">dynamin GTPase</fullName>
        <ecNumber evidence="1">3.6.5.5</ecNumber>
    </recommendedName>
</protein>
<dbReference type="SMART" id="SM00053">
    <property type="entry name" value="DYNc"/>
    <property type="match status" value="1"/>
</dbReference>
<dbReference type="GO" id="GO:0008017">
    <property type="term" value="F:microtubule binding"/>
    <property type="evidence" value="ECO:0007669"/>
    <property type="project" value="TreeGrafter"/>
</dbReference>
<dbReference type="InterPro" id="IPR019762">
    <property type="entry name" value="Dynamin_GTPase_CS"/>
</dbReference>
<dbReference type="InterPro" id="IPR011993">
    <property type="entry name" value="PH-like_dom_sf"/>
</dbReference>
<dbReference type="AlphaFoldDB" id="A0A4U1EUV9"/>
<evidence type="ECO:0000256" key="2">
    <source>
        <dbReference type="ARBA" id="ARBA00022583"/>
    </source>
</evidence>
<dbReference type="EC" id="3.6.5.5" evidence="1"/>
<dbReference type="GO" id="GO:0005525">
    <property type="term" value="F:GTP binding"/>
    <property type="evidence" value="ECO:0007669"/>
    <property type="project" value="UniProtKB-KW"/>
</dbReference>
<feature type="domain" description="PH" evidence="10">
    <location>
        <begin position="544"/>
        <end position="687"/>
    </location>
</feature>
<dbReference type="GO" id="GO:0003924">
    <property type="term" value="F:GTPase activity"/>
    <property type="evidence" value="ECO:0007669"/>
    <property type="project" value="InterPro"/>
</dbReference>
<dbReference type="Gene3D" id="1.20.120.1240">
    <property type="entry name" value="Dynamin, middle domain"/>
    <property type="match status" value="3"/>
</dbReference>
<keyword evidence="3" id="KW-0493">Microtubule</keyword>
<comment type="similarity">
    <text evidence="8">Belongs to the TRAFAC class dynamin-like GTPase superfamily. Dynamin/Fzo/YdjA family.</text>
</comment>
<dbReference type="InterPro" id="IPR045063">
    <property type="entry name" value="Dynamin_N"/>
</dbReference>
<dbReference type="InterPro" id="IPR001401">
    <property type="entry name" value="Dynamin_GTPase"/>
</dbReference>